<gene>
    <name evidence="17" type="ORF">CEUSTIGMA_g9999.t1</name>
</gene>
<evidence type="ECO:0000256" key="3">
    <source>
        <dbReference type="ARBA" id="ARBA00004477"/>
    </source>
</evidence>
<comment type="catalytic activity">
    <reaction evidence="16">
        <text>RX + glutathione = an S-substituted glutathione + a halide anion + H(+)</text>
        <dbReference type="Rhea" id="RHEA:16437"/>
        <dbReference type="ChEBI" id="CHEBI:15378"/>
        <dbReference type="ChEBI" id="CHEBI:16042"/>
        <dbReference type="ChEBI" id="CHEBI:17792"/>
        <dbReference type="ChEBI" id="CHEBI:57925"/>
        <dbReference type="ChEBI" id="CHEBI:90779"/>
        <dbReference type="EC" id="2.5.1.18"/>
    </reaction>
    <physiologicalReaction direction="left-to-right" evidence="16">
        <dbReference type="Rhea" id="RHEA:16438"/>
    </physiologicalReaction>
</comment>
<keyword evidence="7" id="KW-0812">Transmembrane</keyword>
<evidence type="ECO:0000256" key="6">
    <source>
        <dbReference type="ARBA" id="ARBA00022679"/>
    </source>
</evidence>
<dbReference type="PANTHER" id="PTHR10689">
    <property type="entry name" value="MICROSOMAL GLUTATHIONE S-TRANSFERASE 1"/>
    <property type="match status" value="1"/>
</dbReference>
<keyword evidence="6" id="KW-0808">Transferase</keyword>
<evidence type="ECO:0000256" key="15">
    <source>
        <dbReference type="ARBA" id="ARBA00039397"/>
    </source>
</evidence>
<evidence type="ECO:0000256" key="5">
    <source>
        <dbReference type="ARBA" id="ARBA00012452"/>
    </source>
</evidence>
<evidence type="ECO:0000256" key="13">
    <source>
        <dbReference type="ARBA" id="ARBA00023136"/>
    </source>
</evidence>
<organism evidence="17 18">
    <name type="scientific">Chlamydomonas eustigma</name>
    <dbReference type="NCBI Taxonomy" id="1157962"/>
    <lineage>
        <taxon>Eukaryota</taxon>
        <taxon>Viridiplantae</taxon>
        <taxon>Chlorophyta</taxon>
        <taxon>core chlorophytes</taxon>
        <taxon>Chlorophyceae</taxon>
        <taxon>CS clade</taxon>
        <taxon>Chlamydomonadales</taxon>
        <taxon>Chlamydomonadaceae</taxon>
        <taxon>Chlamydomonas</taxon>
    </lineage>
</organism>
<evidence type="ECO:0000256" key="12">
    <source>
        <dbReference type="ARBA" id="ARBA00023128"/>
    </source>
</evidence>
<keyword evidence="8" id="KW-1000">Mitochondrion outer membrane</keyword>
<evidence type="ECO:0000256" key="2">
    <source>
        <dbReference type="ARBA" id="ARBA00004294"/>
    </source>
</evidence>
<comment type="subcellular location">
    <subcellularLocation>
        <location evidence="3">Endoplasmic reticulum membrane</location>
        <topology evidence="3">Multi-pass membrane protein</topology>
    </subcellularLocation>
    <subcellularLocation>
        <location evidence="2">Mitochondrion outer membrane</location>
    </subcellularLocation>
</comment>
<keyword evidence="10" id="KW-1133">Transmembrane helix</keyword>
<keyword evidence="12" id="KW-0496">Mitochondrion</keyword>
<comment type="function">
    <text evidence="1">Conjugation of reduced glutathione to a wide number of exogenous and endogenous hydrophobic electrophiles.</text>
</comment>
<dbReference type="InterPro" id="IPR001129">
    <property type="entry name" value="Membr-assoc_MAPEG"/>
</dbReference>
<evidence type="ECO:0000313" key="18">
    <source>
        <dbReference type="Proteomes" id="UP000232323"/>
    </source>
</evidence>
<keyword evidence="9" id="KW-0256">Endoplasmic reticulum</keyword>
<sequence>MESTDFSTFLAKVAAFLVMKSVTTSLLIVRSRLITKDYSTGRYFLAKEDVVTHPKSFEALFKLLTCSVGPALDIGRLTGYQNNCVSNELFFLVLALCLTQSGNQPSWATQSLTLFPIFRVVHMLAYLTAAPQPLRGLSWTGGVLCTVALALAAFS</sequence>
<dbReference type="AlphaFoldDB" id="A0A250XHQ1"/>
<proteinExistence type="inferred from homology"/>
<evidence type="ECO:0000256" key="10">
    <source>
        <dbReference type="ARBA" id="ARBA00022989"/>
    </source>
</evidence>
<comment type="similarity">
    <text evidence="4">Belongs to the MAPEG family.</text>
</comment>
<evidence type="ECO:0000256" key="4">
    <source>
        <dbReference type="ARBA" id="ARBA00010459"/>
    </source>
</evidence>
<keyword evidence="18" id="KW-1185">Reference proteome</keyword>
<dbReference type="GO" id="GO:0005741">
    <property type="term" value="C:mitochondrial outer membrane"/>
    <property type="evidence" value="ECO:0007669"/>
    <property type="project" value="UniProtKB-SubCell"/>
</dbReference>
<dbReference type="InterPro" id="IPR040162">
    <property type="entry name" value="MGST1-like"/>
</dbReference>
<evidence type="ECO:0000256" key="14">
    <source>
        <dbReference type="ARBA" id="ARBA00038540"/>
    </source>
</evidence>
<evidence type="ECO:0000256" key="7">
    <source>
        <dbReference type="ARBA" id="ARBA00022692"/>
    </source>
</evidence>
<dbReference type="PANTHER" id="PTHR10689:SF6">
    <property type="entry name" value="MICROSOMAL GLUTATHIONE S-TRANSFERASE 1"/>
    <property type="match status" value="1"/>
</dbReference>
<dbReference type="OrthoDB" id="193139at2759"/>
<dbReference type="Pfam" id="PF01124">
    <property type="entry name" value="MAPEG"/>
    <property type="match status" value="1"/>
</dbReference>
<evidence type="ECO:0000256" key="11">
    <source>
        <dbReference type="ARBA" id="ARBA00022990"/>
    </source>
</evidence>
<comment type="subunit">
    <text evidence="14">Homotrimer; The trimer binds only one molecule of glutathione.</text>
</comment>
<evidence type="ECO:0000256" key="8">
    <source>
        <dbReference type="ARBA" id="ARBA00022787"/>
    </source>
</evidence>
<keyword evidence="13" id="KW-0472">Membrane</keyword>
<evidence type="ECO:0000256" key="16">
    <source>
        <dbReference type="ARBA" id="ARBA00049385"/>
    </source>
</evidence>
<reference evidence="17 18" key="1">
    <citation type="submission" date="2017-08" db="EMBL/GenBank/DDBJ databases">
        <title>Acidophilic green algal genome provides insights into adaptation to an acidic environment.</title>
        <authorList>
            <person name="Hirooka S."/>
            <person name="Hirose Y."/>
            <person name="Kanesaki Y."/>
            <person name="Higuchi S."/>
            <person name="Fujiwara T."/>
            <person name="Onuma R."/>
            <person name="Era A."/>
            <person name="Ohbayashi R."/>
            <person name="Uzuka A."/>
            <person name="Nozaki H."/>
            <person name="Yoshikawa H."/>
            <person name="Miyagishima S.Y."/>
        </authorList>
    </citation>
    <scope>NUCLEOTIDE SEQUENCE [LARGE SCALE GENOMIC DNA]</scope>
    <source>
        <strain evidence="17 18">NIES-2499</strain>
    </source>
</reference>
<name>A0A250XHQ1_9CHLO</name>
<keyword evidence="11" id="KW-0007">Acetylation</keyword>
<protein>
    <recommendedName>
        <fullName evidence="15">Microsomal glutathione S-transferase 1</fullName>
        <ecNumber evidence="5">2.5.1.18</ecNumber>
    </recommendedName>
</protein>
<dbReference type="EC" id="2.5.1.18" evidence="5"/>
<dbReference type="Proteomes" id="UP000232323">
    <property type="component" value="Unassembled WGS sequence"/>
</dbReference>
<dbReference type="EMBL" id="BEGY01000082">
    <property type="protein sequence ID" value="GAX82573.1"/>
    <property type="molecule type" value="Genomic_DNA"/>
</dbReference>
<dbReference type="GO" id="GO:0004364">
    <property type="term" value="F:glutathione transferase activity"/>
    <property type="evidence" value="ECO:0007669"/>
    <property type="project" value="UniProtKB-EC"/>
</dbReference>
<dbReference type="GO" id="GO:0005789">
    <property type="term" value="C:endoplasmic reticulum membrane"/>
    <property type="evidence" value="ECO:0007669"/>
    <property type="project" value="UniProtKB-SubCell"/>
</dbReference>
<evidence type="ECO:0000256" key="1">
    <source>
        <dbReference type="ARBA" id="ARBA00003701"/>
    </source>
</evidence>
<evidence type="ECO:0000256" key="9">
    <source>
        <dbReference type="ARBA" id="ARBA00022824"/>
    </source>
</evidence>
<accession>A0A250XHQ1</accession>
<comment type="caution">
    <text evidence="17">The sequence shown here is derived from an EMBL/GenBank/DDBJ whole genome shotgun (WGS) entry which is preliminary data.</text>
</comment>
<dbReference type="Gene3D" id="1.20.120.550">
    <property type="entry name" value="Membrane associated eicosanoid/glutathione metabolism-like domain"/>
    <property type="match status" value="1"/>
</dbReference>
<dbReference type="InterPro" id="IPR023352">
    <property type="entry name" value="MAPEG-like_dom_sf"/>
</dbReference>
<evidence type="ECO:0000313" key="17">
    <source>
        <dbReference type="EMBL" id="GAX82573.1"/>
    </source>
</evidence>
<dbReference type="SUPFAM" id="SSF161084">
    <property type="entry name" value="MAPEG domain-like"/>
    <property type="match status" value="1"/>
</dbReference>